<evidence type="ECO:0000313" key="3">
    <source>
        <dbReference type="EMBL" id="PKZ29762.1"/>
    </source>
</evidence>
<proteinExistence type="inferred from homology"/>
<dbReference type="GO" id="GO:0016491">
    <property type="term" value="F:oxidoreductase activity"/>
    <property type="evidence" value="ECO:0007669"/>
    <property type="project" value="UniProtKB-KW"/>
</dbReference>
<name>A0A2I1NBN1_9BACT</name>
<dbReference type="InterPro" id="IPR036291">
    <property type="entry name" value="NAD(P)-bd_dom_sf"/>
</dbReference>
<dbReference type="PRINTS" id="PR00081">
    <property type="entry name" value="GDHRDH"/>
</dbReference>
<comment type="caution">
    <text evidence="3">The sequence shown here is derived from an EMBL/GenBank/DDBJ whole genome shotgun (WGS) entry which is preliminary data.</text>
</comment>
<comment type="similarity">
    <text evidence="1">Belongs to the short-chain dehydrogenases/reductases (SDR) family.</text>
</comment>
<dbReference type="PRINTS" id="PR00080">
    <property type="entry name" value="SDRFAMILY"/>
</dbReference>
<sequence length="248" mass="26710">MKLKDKVAIITGATSGIGAKISETFIENGAKVLIIARHKNEELIKTLRKNAKFFSADITDENSVKEIYKFAIKSFGKIDILVNNAGITGPTKPSFELSFDEWKEVINLNINGTFLMSKYALLEMIKQKSGNIVNIASVLGMVASEAFSVYSTSKGAIIAMTKQDALSVAKFNVRVNSISPGTVKTNAVANLEKQIGKEAFNEMFNEPHPLGGVGSVEDVANAALFLASDEAKWITGANLVVDGGFTIK</sequence>
<dbReference type="Proteomes" id="UP000234639">
    <property type="component" value="Unassembled WGS sequence"/>
</dbReference>
<dbReference type="FunFam" id="3.40.50.720:FF:000084">
    <property type="entry name" value="Short-chain dehydrogenase reductase"/>
    <property type="match status" value="1"/>
</dbReference>
<protein>
    <submittedName>
        <fullName evidence="3">SDR family oxidoreductase</fullName>
    </submittedName>
</protein>
<evidence type="ECO:0000313" key="4">
    <source>
        <dbReference type="Proteomes" id="UP000234639"/>
    </source>
</evidence>
<evidence type="ECO:0000256" key="2">
    <source>
        <dbReference type="ARBA" id="ARBA00023002"/>
    </source>
</evidence>
<evidence type="ECO:0000256" key="1">
    <source>
        <dbReference type="ARBA" id="ARBA00006484"/>
    </source>
</evidence>
<dbReference type="Pfam" id="PF13561">
    <property type="entry name" value="adh_short_C2"/>
    <property type="match status" value="1"/>
</dbReference>
<keyword evidence="2" id="KW-0560">Oxidoreductase</keyword>
<dbReference type="PANTHER" id="PTHR24321:SF15">
    <property type="entry name" value="OXIDOREDUCTASE UCPA"/>
    <property type="match status" value="1"/>
</dbReference>
<dbReference type="NCBIfam" id="NF005559">
    <property type="entry name" value="PRK07231.1"/>
    <property type="match status" value="1"/>
</dbReference>
<dbReference type="InterPro" id="IPR002347">
    <property type="entry name" value="SDR_fam"/>
</dbReference>
<dbReference type="Gene3D" id="3.40.50.720">
    <property type="entry name" value="NAD(P)-binding Rossmann-like Domain"/>
    <property type="match status" value="1"/>
</dbReference>
<dbReference type="AlphaFoldDB" id="A0A2I1NBN1"/>
<reference evidence="3 4" key="1">
    <citation type="submission" date="2017-12" db="EMBL/GenBank/DDBJ databases">
        <title>Phylogenetic diversity of female urinary microbiome.</title>
        <authorList>
            <person name="Thomas-White K."/>
            <person name="Wolfe A.J."/>
        </authorList>
    </citation>
    <scope>NUCLEOTIDE SEQUENCE [LARGE SCALE GENOMIC DNA]</scope>
    <source>
        <strain evidence="3 4">UMB0112</strain>
    </source>
</reference>
<accession>A0A2I1NBN1</accession>
<dbReference type="PANTHER" id="PTHR24321">
    <property type="entry name" value="DEHYDROGENASES, SHORT CHAIN"/>
    <property type="match status" value="1"/>
</dbReference>
<dbReference type="CDD" id="cd05233">
    <property type="entry name" value="SDR_c"/>
    <property type="match status" value="1"/>
</dbReference>
<organism evidence="3 4">
    <name type="scientific">Campylobacter ureolyticus</name>
    <dbReference type="NCBI Taxonomy" id="827"/>
    <lineage>
        <taxon>Bacteria</taxon>
        <taxon>Pseudomonadati</taxon>
        <taxon>Campylobacterota</taxon>
        <taxon>Epsilonproteobacteria</taxon>
        <taxon>Campylobacterales</taxon>
        <taxon>Campylobacteraceae</taxon>
        <taxon>Campylobacter</taxon>
    </lineage>
</organism>
<gene>
    <name evidence="3" type="ORF">CYJ41_02405</name>
</gene>
<dbReference type="RefSeq" id="WP_101636765.1">
    <property type="nucleotide sequence ID" value="NZ_PKHU01000002.1"/>
</dbReference>
<dbReference type="EMBL" id="PKHU01000002">
    <property type="protein sequence ID" value="PKZ29762.1"/>
    <property type="molecule type" value="Genomic_DNA"/>
</dbReference>
<dbReference type="SUPFAM" id="SSF51735">
    <property type="entry name" value="NAD(P)-binding Rossmann-fold domains"/>
    <property type="match status" value="1"/>
</dbReference>